<accession>A0AAD4X463</accession>
<evidence type="ECO:0000256" key="5">
    <source>
        <dbReference type="ARBA" id="ARBA00022989"/>
    </source>
</evidence>
<reference evidence="10" key="1">
    <citation type="submission" date="2022-04" db="EMBL/GenBank/DDBJ databases">
        <title>A functionally conserved STORR gene fusion in Papaver species that diverged 16.8 million years ago.</title>
        <authorList>
            <person name="Catania T."/>
        </authorList>
    </citation>
    <scope>NUCLEOTIDE SEQUENCE</scope>
    <source>
        <strain evidence="10">S-188037</strain>
    </source>
</reference>
<dbReference type="GO" id="GO:0016020">
    <property type="term" value="C:membrane"/>
    <property type="evidence" value="ECO:0007669"/>
    <property type="project" value="UniProtKB-SubCell"/>
</dbReference>
<keyword evidence="5 8" id="KW-1133">Transmembrane helix</keyword>
<dbReference type="GO" id="GO:0009536">
    <property type="term" value="C:plastid"/>
    <property type="evidence" value="ECO:0007669"/>
    <property type="project" value="UniProtKB-ARBA"/>
</dbReference>
<evidence type="ECO:0000256" key="3">
    <source>
        <dbReference type="ARBA" id="ARBA00022692"/>
    </source>
</evidence>
<dbReference type="NCBIfam" id="TIGR01770">
    <property type="entry name" value="NDH_I_N"/>
    <property type="match status" value="1"/>
</dbReference>
<dbReference type="Pfam" id="PF00361">
    <property type="entry name" value="Proton_antipo_M"/>
    <property type="match status" value="1"/>
</dbReference>
<feature type="transmembrane region" description="Helical" evidence="8">
    <location>
        <begin position="191"/>
        <end position="210"/>
    </location>
</feature>
<protein>
    <recommendedName>
        <fullName evidence="9">NADH:quinone oxidoreductase/Mrp antiporter transmembrane domain-containing protein</fullName>
    </recommendedName>
</protein>
<comment type="caution">
    <text evidence="10">The sequence shown here is derived from an EMBL/GenBank/DDBJ whole genome shotgun (WGS) entry which is preliminary data.</text>
</comment>
<dbReference type="GO" id="GO:0008137">
    <property type="term" value="F:NADH dehydrogenase (ubiquinone) activity"/>
    <property type="evidence" value="ECO:0007669"/>
    <property type="project" value="InterPro"/>
</dbReference>
<dbReference type="EMBL" id="JAJJMB010017752">
    <property type="protein sequence ID" value="KAI3835216.1"/>
    <property type="molecule type" value="Genomic_DNA"/>
</dbReference>
<proteinExistence type="predicted"/>
<dbReference type="AlphaFoldDB" id="A0AAD4X463"/>
<comment type="subcellular location">
    <subcellularLocation>
        <location evidence="1">Membrane</location>
        <topology evidence="1">Multi-pass membrane protein</topology>
    </subcellularLocation>
</comment>
<dbReference type="PANTHER" id="PTHR22773">
    <property type="entry name" value="NADH DEHYDROGENASE"/>
    <property type="match status" value="1"/>
</dbReference>
<keyword evidence="2" id="KW-0813">Transport</keyword>
<dbReference type="InterPro" id="IPR001750">
    <property type="entry name" value="ND/Mrp_TM"/>
</dbReference>
<evidence type="ECO:0000256" key="8">
    <source>
        <dbReference type="SAM" id="Phobius"/>
    </source>
</evidence>
<evidence type="ECO:0000313" key="10">
    <source>
        <dbReference type="EMBL" id="KAI3835216.1"/>
    </source>
</evidence>
<keyword evidence="3 8" id="KW-0812">Transmembrane</keyword>
<evidence type="ECO:0000259" key="9">
    <source>
        <dbReference type="Pfam" id="PF00361"/>
    </source>
</evidence>
<dbReference type="GO" id="GO:0042773">
    <property type="term" value="P:ATP synthesis coupled electron transport"/>
    <property type="evidence" value="ECO:0007669"/>
    <property type="project" value="InterPro"/>
</dbReference>
<dbReference type="InterPro" id="IPR010096">
    <property type="entry name" value="NADH-Q_OxRdtase_suN/2"/>
</dbReference>
<gene>
    <name evidence="10" type="ORF">MKW98_020332</name>
</gene>
<evidence type="ECO:0000256" key="1">
    <source>
        <dbReference type="ARBA" id="ARBA00004141"/>
    </source>
</evidence>
<evidence type="ECO:0000313" key="11">
    <source>
        <dbReference type="Proteomes" id="UP001202328"/>
    </source>
</evidence>
<sequence length="304" mass="33491">MIYGSTGATHFDQLAKIFTEYEMIGASSSGLFMGILFIVVGFLFKITAVPFHMWAPDIYEGSPTTVTPFLFIVPKISIYANMSRLSIYGSYGATLQQIFFLCSIASMILGAMAAMAQTKVKRLLAHSSIGHVGYICTGFSCGTIEGIQSLLIGLFIYASMTINAFAIVPALRQTRVKYIADLGSLAKTNPILAITFSITMFSYTGIPPLAGFCSKFYFFFAALGCGAYFLSSVGIVTSVIGCFYYIRLVKRMFFDTPRTWILYEPMDRNKFLLVAMTSCFITSSFPYPSPFVLSDSSNGTHFIF</sequence>
<keyword evidence="4" id="KW-1278">Translocase</keyword>
<feature type="transmembrane region" description="Helical" evidence="8">
    <location>
        <begin position="31"/>
        <end position="55"/>
    </location>
</feature>
<keyword evidence="7 8" id="KW-0472">Membrane</keyword>
<keyword evidence="11" id="KW-1185">Reference proteome</keyword>
<organism evidence="10 11">
    <name type="scientific">Papaver atlanticum</name>
    <dbReference type="NCBI Taxonomy" id="357466"/>
    <lineage>
        <taxon>Eukaryota</taxon>
        <taxon>Viridiplantae</taxon>
        <taxon>Streptophyta</taxon>
        <taxon>Embryophyta</taxon>
        <taxon>Tracheophyta</taxon>
        <taxon>Spermatophyta</taxon>
        <taxon>Magnoliopsida</taxon>
        <taxon>Ranunculales</taxon>
        <taxon>Papaveraceae</taxon>
        <taxon>Papaveroideae</taxon>
        <taxon>Papaver</taxon>
    </lineage>
</organism>
<name>A0AAD4X463_9MAGN</name>
<feature type="transmembrane region" description="Helical" evidence="8">
    <location>
        <begin position="271"/>
        <end position="288"/>
    </location>
</feature>
<evidence type="ECO:0000256" key="2">
    <source>
        <dbReference type="ARBA" id="ARBA00022448"/>
    </source>
</evidence>
<feature type="transmembrane region" description="Helical" evidence="8">
    <location>
        <begin position="216"/>
        <end position="246"/>
    </location>
</feature>
<feature type="transmembrane region" description="Helical" evidence="8">
    <location>
        <begin position="150"/>
        <end position="171"/>
    </location>
</feature>
<dbReference type="Proteomes" id="UP001202328">
    <property type="component" value="Unassembled WGS sequence"/>
</dbReference>
<evidence type="ECO:0000256" key="4">
    <source>
        <dbReference type="ARBA" id="ARBA00022967"/>
    </source>
</evidence>
<keyword evidence="6" id="KW-0520">NAD</keyword>
<feature type="domain" description="NADH:quinone oxidoreductase/Mrp antiporter transmembrane" evidence="9">
    <location>
        <begin position="1"/>
        <end position="241"/>
    </location>
</feature>
<evidence type="ECO:0000256" key="7">
    <source>
        <dbReference type="ARBA" id="ARBA00023136"/>
    </source>
</evidence>
<evidence type="ECO:0000256" key="6">
    <source>
        <dbReference type="ARBA" id="ARBA00023027"/>
    </source>
</evidence>
<feature type="transmembrane region" description="Helical" evidence="8">
    <location>
        <begin position="98"/>
        <end position="116"/>
    </location>
</feature>